<dbReference type="EMBL" id="MH576964">
    <property type="protein sequence ID" value="AXH66589.1"/>
    <property type="molecule type" value="Genomic_DNA"/>
</dbReference>
<accession>A0A345M7W8</accession>
<dbReference type="Proteomes" id="UP000259040">
    <property type="component" value="Segment"/>
</dbReference>
<proteinExistence type="predicted"/>
<gene>
    <name evidence="1" type="primary">81</name>
    <name evidence="1" type="ORF">SEA_STARBOW_81</name>
</gene>
<evidence type="ECO:0000313" key="1">
    <source>
        <dbReference type="EMBL" id="AXH66589.1"/>
    </source>
</evidence>
<organism evidence="1 2">
    <name type="scientific">Streptomyces phage Starbow</name>
    <dbReference type="NCBI Taxonomy" id="2283266"/>
    <lineage>
        <taxon>Viruses</taxon>
        <taxon>Duplodnaviria</taxon>
        <taxon>Heunggongvirae</taxon>
        <taxon>Uroviricota</taxon>
        <taxon>Caudoviricetes</taxon>
        <taxon>Stanwilliamsviridae</taxon>
        <taxon>Boydwoodruffvirinae</taxon>
        <taxon>Karimacvirus</taxon>
        <taxon>Karimacvirus karimac</taxon>
        <taxon>Streptomyces virus Karimac</taxon>
    </lineage>
</organism>
<name>A0A345M7W8_9CAUD</name>
<protein>
    <submittedName>
        <fullName evidence="1">Uncharacterized protein</fullName>
    </submittedName>
</protein>
<reference evidence="1 2" key="1">
    <citation type="submission" date="2018-07" db="EMBL/GenBank/DDBJ databases">
        <authorList>
            <person name="Boyd E.M."/>
            <person name="Barkley D.B."/>
            <person name="Naeem H."/>
            <person name="Vanhorne R."/>
            <person name="Nayek S."/>
            <person name="Layton S.R."/>
            <person name="Hughes L.E."/>
            <person name="Garlena R.A."/>
            <person name="Russell D.A."/>
            <person name="Pope W.H."/>
            <person name="Jacobs-Sera D."/>
            <person name="Hatfull G.F."/>
        </authorList>
    </citation>
    <scope>NUCLEOTIDE SEQUENCE [LARGE SCALE GENOMIC DNA]</scope>
</reference>
<evidence type="ECO:0000313" key="2">
    <source>
        <dbReference type="Proteomes" id="UP000259040"/>
    </source>
</evidence>
<sequence>MEEAVRAEDLLRLLLLAKGDIVITAEELERAVNDRTRYSVGLSHDPLKKEFTFHLIGNDERPVND</sequence>